<reference evidence="6" key="1">
    <citation type="submission" date="2022-06" db="EMBL/GenBank/DDBJ databases">
        <title>Isolation of gut microbiota from human fecal samples.</title>
        <authorList>
            <person name="Pamer E.G."/>
            <person name="Barat B."/>
            <person name="Waligurski E."/>
            <person name="Medina S."/>
            <person name="Paddock L."/>
            <person name="Mostad J."/>
        </authorList>
    </citation>
    <scope>NUCLEOTIDE SEQUENCE</scope>
    <source>
        <strain evidence="6">DFI.9.91</strain>
    </source>
</reference>
<feature type="transmembrane region" description="Helical" evidence="5">
    <location>
        <begin position="82"/>
        <end position="101"/>
    </location>
</feature>
<dbReference type="EMBL" id="JANFYS010000010">
    <property type="protein sequence ID" value="MCQ4770081.1"/>
    <property type="molecule type" value="Genomic_DNA"/>
</dbReference>
<feature type="transmembrane region" description="Helical" evidence="5">
    <location>
        <begin position="113"/>
        <end position="137"/>
    </location>
</feature>
<dbReference type="GO" id="GO:0006508">
    <property type="term" value="P:proteolysis"/>
    <property type="evidence" value="ECO:0007669"/>
    <property type="project" value="UniProtKB-KW"/>
</dbReference>
<evidence type="ECO:0000256" key="2">
    <source>
        <dbReference type="ARBA" id="ARBA00022692"/>
    </source>
</evidence>
<feature type="transmembrane region" description="Helical" evidence="5">
    <location>
        <begin position="169"/>
        <end position="191"/>
    </location>
</feature>
<gene>
    <name evidence="6" type="ORF">NE579_06330</name>
</gene>
<comment type="caution">
    <text evidence="6">The sequence shown here is derived from an EMBL/GenBank/DDBJ whole genome shotgun (WGS) entry which is preliminary data.</text>
</comment>
<proteinExistence type="predicted"/>
<dbReference type="Proteomes" id="UP001204562">
    <property type="component" value="Unassembled WGS sequence"/>
</dbReference>
<dbReference type="SUPFAM" id="SSF144091">
    <property type="entry name" value="Rhomboid-like"/>
    <property type="match status" value="1"/>
</dbReference>
<keyword evidence="2 5" id="KW-0812">Transmembrane</keyword>
<sequence>MLYIVIGNVIVFVLDMFSRYSFSHMLTFVPYYIFHGQIWRLVTFIFVPEGSNLLFVAISLYFYYFIGNALEREWGSARFTVFYGIGVLVNIAVGLVLSFLYGLNYPWPVVSMYYINMSLFFAFAALYPDLQVLLFFIIPVKVKWLAWIDAAFFAWSILSSLFHLNWVGVVLPVVAILNFLLFFSSDAARIFGRVRHRTSRQTINFKKATKEAKKDKGYLHKCAVCGITDADDPNMEFRYCSKCSGYYCYCMDHINNHVHIQ</sequence>
<evidence type="ECO:0000256" key="4">
    <source>
        <dbReference type="ARBA" id="ARBA00023136"/>
    </source>
</evidence>
<dbReference type="InterPro" id="IPR035952">
    <property type="entry name" value="Rhomboid-like_sf"/>
</dbReference>
<keyword evidence="6" id="KW-0645">Protease</keyword>
<evidence type="ECO:0000256" key="1">
    <source>
        <dbReference type="ARBA" id="ARBA00004141"/>
    </source>
</evidence>
<dbReference type="GO" id="GO:0008233">
    <property type="term" value="F:peptidase activity"/>
    <property type="evidence" value="ECO:0007669"/>
    <property type="project" value="UniProtKB-KW"/>
</dbReference>
<organism evidence="6 7">
    <name type="scientific">Intestinimonas massiliensis</name>
    <name type="common">ex Afouda et al. 2020</name>
    <dbReference type="NCBI Taxonomy" id="1673721"/>
    <lineage>
        <taxon>Bacteria</taxon>
        <taxon>Bacillati</taxon>
        <taxon>Bacillota</taxon>
        <taxon>Clostridia</taxon>
        <taxon>Eubacteriales</taxon>
        <taxon>Intestinimonas</taxon>
    </lineage>
</organism>
<evidence type="ECO:0000313" key="6">
    <source>
        <dbReference type="EMBL" id="MCQ4770081.1"/>
    </source>
</evidence>
<evidence type="ECO:0000313" key="7">
    <source>
        <dbReference type="Proteomes" id="UP001204562"/>
    </source>
</evidence>
<protein>
    <submittedName>
        <fullName evidence="6">Rhomboid family intramembrane serine protease</fullName>
    </submittedName>
</protein>
<keyword evidence="3 5" id="KW-1133">Transmembrane helix</keyword>
<evidence type="ECO:0000256" key="5">
    <source>
        <dbReference type="SAM" id="Phobius"/>
    </source>
</evidence>
<accession>A0AAW5JIT8</accession>
<name>A0AAW5JIT8_9FIRM</name>
<dbReference type="AlphaFoldDB" id="A0AAW5JIT8"/>
<dbReference type="Gene3D" id="1.20.1540.10">
    <property type="entry name" value="Rhomboid-like"/>
    <property type="match status" value="1"/>
</dbReference>
<keyword evidence="6" id="KW-0378">Hydrolase</keyword>
<evidence type="ECO:0000256" key="3">
    <source>
        <dbReference type="ARBA" id="ARBA00022989"/>
    </source>
</evidence>
<feature type="transmembrane region" description="Helical" evidence="5">
    <location>
        <begin position="53"/>
        <end position="70"/>
    </location>
</feature>
<comment type="subcellular location">
    <subcellularLocation>
        <location evidence="1">Membrane</location>
        <topology evidence="1">Multi-pass membrane protein</topology>
    </subcellularLocation>
</comment>
<dbReference type="GO" id="GO:0016020">
    <property type="term" value="C:membrane"/>
    <property type="evidence" value="ECO:0007669"/>
    <property type="project" value="UniProtKB-SubCell"/>
</dbReference>
<keyword evidence="4 5" id="KW-0472">Membrane</keyword>